<dbReference type="Pfam" id="PF13377">
    <property type="entry name" value="Peripla_BP_3"/>
    <property type="match status" value="1"/>
</dbReference>
<organism evidence="5 6">
    <name type="scientific">Fictibacillus terranigra</name>
    <dbReference type="NCBI Taxonomy" id="3058424"/>
    <lineage>
        <taxon>Bacteria</taxon>
        <taxon>Bacillati</taxon>
        <taxon>Bacillota</taxon>
        <taxon>Bacilli</taxon>
        <taxon>Bacillales</taxon>
        <taxon>Fictibacillaceae</taxon>
        <taxon>Fictibacillus</taxon>
    </lineage>
</organism>
<dbReference type="RefSeq" id="WP_290401381.1">
    <property type="nucleotide sequence ID" value="NZ_JAUHLN010000004.1"/>
</dbReference>
<evidence type="ECO:0000256" key="1">
    <source>
        <dbReference type="ARBA" id="ARBA00023015"/>
    </source>
</evidence>
<gene>
    <name evidence="5" type="ORF">QYF49_19625</name>
</gene>
<dbReference type="GO" id="GO:0003677">
    <property type="term" value="F:DNA binding"/>
    <property type="evidence" value="ECO:0007669"/>
    <property type="project" value="UniProtKB-KW"/>
</dbReference>
<dbReference type="CDD" id="cd01392">
    <property type="entry name" value="HTH_LacI"/>
    <property type="match status" value="1"/>
</dbReference>
<keyword evidence="2 5" id="KW-0238">DNA-binding</keyword>
<dbReference type="SMART" id="SM00354">
    <property type="entry name" value="HTH_LACI"/>
    <property type="match status" value="1"/>
</dbReference>
<comment type="caution">
    <text evidence="5">The sequence shown here is derived from an EMBL/GenBank/DDBJ whole genome shotgun (WGS) entry which is preliminary data.</text>
</comment>
<dbReference type="Proteomes" id="UP001168694">
    <property type="component" value="Unassembled WGS sequence"/>
</dbReference>
<evidence type="ECO:0000313" key="5">
    <source>
        <dbReference type="EMBL" id="MDN4075184.1"/>
    </source>
</evidence>
<protein>
    <submittedName>
        <fullName evidence="5">LacI family DNA-binding transcriptional regulator</fullName>
    </submittedName>
</protein>
<dbReference type="PRINTS" id="PR00036">
    <property type="entry name" value="HTHLACI"/>
</dbReference>
<feature type="domain" description="HTH lacI-type" evidence="4">
    <location>
        <begin position="5"/>
        <end position="59"/>
    </location>
</feature>
<name>A0ABT8EBD3_9BACL</name>
<evidence type="ECO:0000256" key="3">
    <source>
        <dbReference type="ARBA" id="ARBA00023163"/>
    </source>
</evidence>
<keyword evidence="6" id="KW-1185">Reference proteome</keyword>
<dbReference type="PANTHER" id="PTHR30146:SF149">
    <property type="entry name" value="HTH-TYPE TRANSCRIPTIONAL REGULATOR EBGR"/>
    <property type="match status" value="1"/>
</dbReference>
<dbReference type="InterPro" id="IPR028082">
    <property type="entry name" value="Peripla_BP_I"/>
</dbReference>
<keyword evidence="3" id="KW-0804">Transcription</keyword>
<evidence type="ECO:0000313" key="6">
    <source>
        <dbReference type="Proteomes" id="UP001168694"/>
    </source>
</evidence>
<dbReference type="SUPFAM" id="SSF47413">
    <property type="entry name" value="lambda repressor-like DNA-binding domains"/>
    <property type="match status" value="1"/>
</dbReference>
<sequence>MEMSYTIKDVAKKANVSVATVSRILNNLPGYSEKTKEKVLQVITEMGYQPNAIARGLINKKTKTLGVLLPAVSDTFASVVLSGIEDMAHDLDYSVMVCNTAKDGIRTMKYLQALREKQVDGIIFISEFFKEEYYNAITAMKLPIVLVSTKSAYDIPFIKVDDEKAVLDGVMYLLERGHRSIGMIAGTKGDTIATIPRIEGYKKALNKQGIAFETKKVVYGDFGFESGIEAAEELLYHNKDVTAIFCSSDEMAAGALSYLYRMSIRVPDEISLVGYDNTKVAEMAIPPLTTVGQPLYEMGKNSVRMLLEREDGQSKSMFMPHKIAERESVKSIDQSTGE</sequence>
<reference evidence="5" key="1">
    <citation type="submission" date="2023-06" db="EMBL/GenBank/DDBJ databases">
        <title>Draft Genome Sequences of Representative Paenibacillus Polymyxa, Bacillus cereus, Fictibacillus sp., and Brevibacillus agri Strains Isolated from Amazonian Dark Earth.</title>
        <authorList>
            <person name="Pellegrinetti T.A."/>
            <person name="Cunha I.C.M."/>
            <person name="Chaves M.G."/>
            <person name="Freitas A.S."/>
            <person name="Silva A.V.R."/>
            <person name="Tsai S.M."/>
            <person name="Mendes L.W."/>
        </authorList>
    </citation>
    <scope>NUCLEOTIDE SEQUENCE</scope>
    <source>
        <strain evidence="5">CENA-BCM004</strain>
    </source>
</reference>
<evidence type="ECO:0000256" key="2">
    <source>
        <dbReference type="ARBA" id="ARBA00023125"/>
    </source>
</evidence>
<dbReference type="CDD" id="cd19975">
    <property type="entry name" value="PBP1_CcpA-like"/>
    <property type="match status" value="1"/>
</dbReference>
<dbReference type="InterPro" id="IPR000843">
    <property type="entry name" value="HTH_LacI"/>
</dbReference>
<accession>A0ABT8EBD3</accession>
<keyword evidence="1" id="KW-0805">Transcription regulation</keyword>
<dbReference type="InterPro" id="IPR046335">
    <property type="entry name" value="LacI/GalR-like_sensor"/>
</dbReference>
<proteinExistence type="predicted"/>
<evidence type="ECO:0000259" key="4">
    <source>
        <dbReference type="PROSITE" id="PS50932"/>
    </source>
</evidence>
<dbReference type="EMBL" id="JAUHLN010000004">
    <property type="protein sequence ID" value="MDN4075184.1"/>
    <property type="molecule type" value="Genomic_DNA"/>
</dbReference>
<dbReference type="Pfam" id="PF00356">
    <property type="entry name" value="LacI"/>
    <property type="match status" value="1"/>
</dbReference>
<dbReference type="PANTHER" id="PTHR30146">
    <property type="entry name" value="LACI-RELATED TRANSCRIPTIONAL REPRESSOR"/>
    <property type="match status" value="1"/>
</dbReference>
<dbReference type="InterPro" id="IPR010982">
    <property type="entry name" value="Lambda_DNA-bd_dom_sf"/>
</dbReference>
<dbReference type="Gene3D" id="3.40.50.2300">
    <property type="match status" value="2"/>
</dbReference>
<dbReference type="PROSITE" id="PS00356">
    <property type="entry name" value="HTH_LACI_1"/>
    <property type="match status" value="1"/>
</dbReference>
<dbReference type="PROSITE" id="PS50932">
    <property type="entry name" value="HTH_LACI_2"/>
    <property type="match status" value="1"/>
</dbReference>
<dbReference type="Gene3D" id="1.10.260.40">
    <property type="entry name" value="lambda repressor-like DNA-binding domains"/>
    <property type="match status" value="1"/>
</dbReference>
<dbReference type="SUPFAM" id="SSF53822">
    <property type="entry name" value="Periplasmic binding protein-like I"/>
    <property type="match status" value="1"/>
</dbReference>